<dbReference type="GO" id="GO:0005730">
    <property type="term" value="C:nucleolus"/>
    <property type="evidence" value="ECO:0007669"/>
    <property type="project" value="TreeGrafter"/>
</dbReference>
<dbReference type="InterPro" id="IPR054708">
    <property type="entry name" value="MTPAP-like_central"/>
</dbReference>
<dbReference type="PANTHER" id="PTHR23092:SF15">
    <property type="entry name" value="INACTIVE NON-CANONICAL POLY(A) RNA POLYMERASE PROTEIN TRF4-2-RELATED"/>
    <property type="match status" value="1"/>
</dbReference>
<dbReference type="EMBL" id="MU002062">
    <property type="protein sequence ID" value="KAF2790639.1"/>
    <property type="molecule type" value="Genomic_DNA"/>
</dbReference>
<dbReference type="SUPFAM" id="SSF81301">
    <property type="entry name" value="Nucleotidyltransferase"/>
    <property type="match status" value="1"/>
</dbReference>
<feature type="domain" description="Poly(A) RNA polymerase mitochondrial-like central palm" evidence="7">
    <location>
        <begin position="367"/>
        <end position="508"/>
    </location>
</feature>
<evidence type="ECO:0000256" key="3">
    <source>
        <dbReference type="ARBA" id="ARBA00022723"/>
    </source>
</evidence>
<proteinExistence type="inferred from homology"/>
<dbReference type="InterPro" id="IPR043519">
    <property type="entry name" value="NT_sf"/>
</dbReference>
<dbReference type="PANTHER" id="PTHR23092">
    <property type="entry name" value="POLY(A) RNA POLYMERASE"/>
    <property type="match status" value="1"/>
</dbReference>
<evidence type="ECO:0000259" key="7">
    <source>
        <dbReference type="Pfam" id="PF22600"/>
    </source>
</evidence>
<evidence type="ECO:0000313" key="8">
    <source>
        <dbReference type="EMBL" id="KAF2790639.1"/>
    </source>
</evidence>
<evidence type="ECO:0000256" key="5">
    <source>
        <dbReference type="SAM" id="MobiDB-lite"/>
    </source>
</evidence>
<dbReference type="GO" id="GO:0031123">
    <property type="term" value="P:RNA 3'-end processing"/>
    <property type="evidence" value="ECO:0007669"/>
    <property type="project" value="TreeGrafter"/>
</dbReference>
<feature type="compositionally biased region" description="Polar residues" evidence="5">
    <location>
        <begin position="98"/>
        <end position="115"/>
    </location>
</feature>
<dbReference type="InterPro" id="IPR002058">
    <property type="entry name" value="PAP_assoc"/>
</dbReference>
<name>A0A6A6X2R9_9PLEO</name>
<evidence type="ECO:0000256" key="1">
    <source>
        <dbReference type="ARBA" id="ARBA00008593"/>
    </source>
</evidence>
<feature type="compositionally biased region" description="Polar residues" evidence="5">
    <location>
        <begin position="35"/>
        <end position="48"/>
    </location>
</feature>
<feature type="domain" description="PAP-associated" evidence="6">
    <location>
        <begin position="566"/>
        <end position="624"/>
    </location>
</feature>
<dbReference type="EC" id="2.7.7.19" evidence="2"/>
<dbReference type="OrthoDB" id="273917at2759"/>
<sequence>MVDSYRPSRRGGARPSLQDRITFTSGGGDSYRPNDAQSQHQSGGQNRSPAVFTFSAGNSGPQFPPAGPAADTRSARKSKRSRGGSGPSGDNHRDSERSANPTSSHPGSRRNQNDYQRGGRRPAYRKKAPHERPLLQSRVDTTSEHILGSTDGSNKFRNVDDLSEDEADMELETDNGDGESPASDPPAHHKMARRQSSTRADGNSVPKWSNPDPYTVLPPPDETTGKKRDVVQLIRRAKNQAPEKAASSNAVIANDDFISFGLDEDEPEDDDHPMWALNNYALRGSLNEAVPTGPASMASGQKYVQRGPEPLSLPKKPPPQTQPKAHKRKRGEFEGGILREWLADSHTETAPWATDYSHLRSDMTKWLHNEILDFYDLVRPDPHETSVRTNLIRRIESALGTQYLTGATGHVLCFGSFPAGLYLPTADMDLVYATDRLRGGGPPALNFNVKSQVTKVLWRAARKLESRGVAVDMTVISRAKVPIVKFVDSITGIKVDLSFENLTGMEAQQTYKEWISTWPDMIPLVALVKQFLAMRGLNDVHLGGLGGFSIICLVVSFLQLAPPSANLGESFMNFLDYYGNNFDLARKRIVMKPPRLANKTQIGIDGRPEKADGLSIEDPNLPSNNISGGSHNVKDIFQAFGDAYRTLQDRVNLLRPGGEMNGHSVLESILGGNYESYTSHRAHLRNVE</sequence>
<dbReference type="AlphaFoldDB" id="A0A6A6X2R9"/>
<dbReference type="GO" id="GO:0043634">
    <property type="term" value="P:polyadenylation-dependent ncRNA catabolic process"/>
    <property type="evidence" value="ECO:0007669"/>
    <property type="project" value="TreeGrafter"/>
</dbReference>
<dbReference type="Gene3D" id="1.10.1410.10">
    <property type="match status" value="1"/>
</dbReference>
<evidence type="ECO:0000256" key="4">
    <source>
        <dbReference type="ARBA" id="ARBA00022842"/>
    </source>
</evidence>
<gene>
    <name evidence="8" type="ORF">K505DRAFT_351822</name>
</gene>
<protein>
    <recommendedName>
        <fullName evidence="2">polynucleotide adenylyltransferase</fullName>
        <ecNumber evidence="2">2.7.7.19</ecNumber>
    </recommendedName>
</protein>
<comment type="similarity">
    <text evidence="1">Belongs to the DNA polymerase type-B-like family.</text>
</comment>
<dbReference type="GO" id="GO:0031499">
    <property type="term" value="C:TRAMP complex"/>
    <property type="evidence" value="ECO:0007669"/>
    <property type="project" value="TreeGrafter"/>
</dbReference>
<feature type="compositionally biased region" description="Basic residues" evidence="5">
    <location>
        <begin position="118"/>
        <end position="129"/>
    </location>
</feature>
<reference evidence="8" key="1">
    <citation type="journal article" date="2020" name="Stud. Mycol.">
        <title>101 Dothideomycetes genomes: a test case for predicting lifestyles and emergence of pathogens.</title>
        <authorList>
            <person name="Haridas S."/>
            <person name="Albert R."/>
            <person name="Binder M."/>
            <person name="Bloem J."/>
            <person name="Labutti K."/>
            <person name="Salamov A."/>
            <person name="Andreopoulos B."/>
            <person name="Baker S."/>
            <person name="Barry K."/>
            <person name="Bills G."/>
            <person name="Bluhm B."/>
            <person name="Cannon C."/>
            <person name="Castanera R."/>
            <person name="Culley D."/>
            <person name="Daum C."/>
            <person name="Ezra D."/>
            <person name="Gonzalez J."/>
            <person name="Henrissat B."/>
            <person name="Kuo A."/>
            <person name="Liang C."/>
            <person name="Lipzen A."/>
            <person name="Lutzoni F."/>
            <person name="Magnuson J."/>
            <person name="Mondo S."/>
            <person name="Nolan M."/>
            <person name="Ohm R."/>
            <person name="Pangilinan J."/>
            <person name="Park H.-J."/>
            <person name="Ramirez L."/>
            <person name="Alfaro M."/>
            <person name="Sun H."/>
            <person name="Tritt A."/>
            <person name="Yoshinaga Y."/>
            <person name="Zwiers L.-H."/>
            <person name="Turgeon B."/>
            <person name="Goodwin S."/>
            <person name="Spatafora J."/>
            <person name="Crous P."/>
            <person name="Grigoriev I."/>
        </authorList>
    </citation>
    <scope>NUCLEOTIDE SEQUENCE</scope>
    <source>
        <strain evidence="8">CBS 109.77</strain>
    </source>
</reference>
<dbReference type="Proteomes" id="UP000799757">
    <property type="component" value="Unassembled WGS sequence"/>
</dbReference>
<evidence type="ECO:0000256" key="2">
    <source>
        <dbReference type="ARBA" id="ARBA00012388"/>
    </source>
</evidence>
<organism evidence="8 9">
    <name type="scientific">Melanomma pulvis-pyrius CBS 109.77</name>
    <dbReference type="NCBI Taxonomy" id="1314802"/>
    <lineage>
        <taxon>Eukaryota</taxon>
        <taxon>Fungi</taxon>
        <taxon>Dikarya</taxon>
        <taxon>Ascomycota</taxon>
        <taxon>Pezizomycotina</taxon>
        <taxon>Dothideomycetes</taxon>
        <taxon>Pleosporomycetidae</taxon>
        <taxon>Pleosporales</taxon>
        <taxon>Melanommataceae</taxon>
        <taxon>Melanomma</taxon>
    </lineage>
</organism>
<accession>A0A6A6X2R9</accession>
<keyword evidence="3" id="KW-0479">Metal-binding</keyword>
<evidence type="ECO:0000259" key="6">
    <source>
        <dbReference type="Pfam" id="PF03828"/>
    </source>
</evidence>
<keyword evidence="9" id="KW-1185">Reference proteome</keyword>
<dbReference type="Gene3D" id="3.30.460.10">
    <property type="entry name" value="Beta Polymerase, domain 2"/>
    <property type="match status" value="1"/>
</dbReference>
<dbReference type="GO" id="GO:1990817">
    <property type="term" value="F:poly(A) RNA polymerase activity"/>
    <property type="evidence" value="ECO:0007669"/>
    <property type="project" value="UniProtKB-EC"/>
</dbReference>
<dbReference type="GO" id="GO:0003729">
    <property type="term" value="F:mRNA binding"/>
    <property type="evidence" value="ECO:0007669"/>
    <property type="project" value="TreeGrafter"/>
</dbReference>
<feature type="region of interest" description="Disordered" evidence="5">
    <location>
        <begin position="1"/>
        <end position="251"/>
    </location>
</feature>
<dbReference type="Pfam" id="PF03828">
    <property type="entry name" value="PAP_assoc"/>
    <property type="match status" value="1"/>
</dbReference>
<feature type="compositionally biased region" description="Acidic residues" evidence="5">
    <location>
        <begin position="161"/>
        <end position="177"/>
    </location>
</feature>
<feature type="region of interest" description="Disordered" evidence="5">
    <location>
        <begin position="291"/>
        <end position="330"/>
    </location>
</feature>
<dbReference type="CDD" id="cd05402">
    <property type="entry name" value="NT_PAP_TUTase"/>
    <property type="match status" value="1"/>
</dbReference>
<dbReference type="Pfam" id="PF22600">
    <property type="entry name" value="MTPAP-like_central"/>
    <property type="match status" value="1"/>
</dbReference>
<evidence type="ECO:0000313" key="9">
    <source>
        <dbReference type="Proteomes" id="UP000799757"/>
    </source>
</evidence>
<keyword evidence="4" id="KW-0460">Magnesium</keyword>
<dbReference type="GO" id="GO:0046872">
    <property type="term" value="F:metal ion binding"/>
    <property type="evidence" value="ECO:0007669"/>
    <property type="project" value="UniProtKB-KW"/>
</dbReference>
<dbReference type="SUPFAM" id="SSF81631">
    <property type="entry name" value="PAP/OAS1 substrate-binding domain"/>
    <property type="match status" value="1"/>
</dbReference>
<dbReference type="GO" id="GO:0010605">
    <property type="term" value="P:negative regulation of macromolecule metabolic process"/>
    <property type="evidence" value="ECO:0007669"/>
    <property type="project" value="UniProtKB-ARBA"/>
</dbReference>
<dbReference type="InterPro" id="IPR045862">
    <property type="entry name" value="Trf4-like"/>
</dbReference>